<dbReference type="GO" id="GO:0001227">
    <property type="term" value="F:DNA-binding transcription repressor activity, RNA polymerase II-specific"/>
    <property type="evidence" value="ECO:0007669"/>
    <property type="project" value="TreeGrafter"/>
</dbReference>
<evidence type="ECO:0000256" key="5">
    <source>
        <dbReference type="ARBA" id="ARBA00022723"/>
    </source>
</evidence>
<evidence type="ECO:0000256" key="13">
    <source>
        <dbReference type="ARBA" id="ARBA00023134"/>
    </source>
</evidence>
<keyword evidence="12" id="KW-0238">DNA-binding</keyword>
<dbReference type="InterPro" id="IPR013087">
    <property type="entry name" value="Znf_C2H2_type"/>
</dbReference>
<dbReference type="PROSITE" id="PS50157">
    <property type="entry name" value="ZINC_FINGER_C2H2_2"/>
    <property type="match status" value="11"/>
</dbReference>
<comment type="subcellular location">
    <subcellularLocation>
        <location evidence="2">Nucleus</location>
    </subcellularLocation>
</comment>
<keyword evidence="10" id="KW-0832">Ubl conjugation</keyword>
<evidence type="ECO:0000256" key="6">
    <source>
        <dbReference type="ARBA" id="ARBA00022737"/>
    </source>
</evidence>
<evidence type="ECO:0000259" key="20">
    <source>
        <dbReference type="PROSITE" id="PS50805"/>
    </source>
</evidence>
<feature type="domain" description="C2H2-type" evidence="19">
    <location>
        <begin position="422"/>
        <end position="449"/>
    </location>
</feature>
<proteinExistence type="inferred from homology"/>
<evidence type="ECO:0000256" key="18">
    <source>
        <dbReference type="PROSITE-ProRule" id="PRU00042"/>
    </source>
</evidence>
<evidence type="ECO:0000259" key="19">
    <source>
        <dbReference type="PROSITE" id="PS50157"/>
    </source>
</evidence>
<dbReference type="FunFam" id="3.30.160.60:FF:002254">
    <property type="entry name" value="Zinc finger protein 540"/>
    <property type="match status" value="1"/>
</dbReference>
<dbReference type="PANTHER" id="PTHR24399:SF75">
    <property type="entry name" value="ZFP14 ZINC FINGER PROTEIN-RELATED"/>
    <property type="match status" value="1"/>
</dbReference>
<dbReference type="RefSeq" id="XP_032343876.1">
    <property type="nucleotide sequence ID" value="XM_032487985.1"/>
</dbReference>
<feature type="domain" description="C2H2-type" evidence="19">
    <location>
        <begin position="478"/>
        <end position="505"/>
    </location>
</feature>
<dbReference type="CDD" id="cd07765">
    <property type="entry name" value="KRAB_A-box"/>
    <property type="match status" value="1"/>
</dbReference>
<keyword evidence="9" id="KW-0862">Zinc</keyword>
<dbReference type="GO" id="GO:0008270">
    <property type="term" value="F:zinc ion binding"/>
    <property type="evidence" value="ECO:0007669"/>
    <property type="project" value="UniProtKB-KW"/>
</dbReference>
<keyword evidence="8 18" id="KW-0863">Zinc-finger</keyword>
<keyword evidence="13 16" id="KW-0342">GTP-binding</keyword>
<dbReference type="PANTHER" id="PTHR24399">
    <property type="entry name" value="ZINC FINGER AND BTB DOMAIN-CONTAINING"/>
    <property type="match status" value="1"/>
</dbReference>
<dbReference type="Pfam" id="PF00025">
    <property type="entry name" value="Arf"/>
    <property type="match status" value="1"/>
</dbReference>
<dbReference type="FunFam" id="3.30.160.60:FF:000206">
    <property type="entry name" value="zinc finger protein 202 isoform X1"/>
    <property type="match status" value="1"/>
</dbReference>
<protein>
    <submittedName>
        <fullName evidence="22">Zinc finger protein 529 isoform X1</fullName>
    </submittedName>
</protein>
<dbReference type="GO" id="GO:0003924">
    <property type="term" value="F:GTPase activity"/>
    <property type="evidence" value="ECO:0007669"/>
    <property type="project" value="InterPro"/>
</dbReference>
<evidence type="ECO:0000256" key="12">
    <source>
        <dbReference type="ARBA" id="ARBA00023125"/>
    </source>
</evidence>
<evidence type="ECO:0000256" key="15">
    <source>
        <dbReference type="ARBA" id="ARBA00023242"/>
    </source>
</evidence>
<dbReference type="GO" id="GO:0005525">
    <property type="term" value="F:GTP binding"/>
    <property type="evidence" value="ECO:0007669"/>
    <property type="project" value="UniProtKB-KW"/>
</dbReference>
<evidence type="ECO:0000256" key="14">
    <source>
        <dbReference type="ARBA" id="ARBA00023163"/>
    </source>
</evidence>
<evidence type="ECO:0000313" key="22">
    <source>
        <dbReference type="RefSeq" id="XP_032343876.1"/>
    </source>
</evidence>
<dbReference type="FunFam" id="3.30.160.60:FF:001174">
    <property type="entry name" value="zinc finger protein 527 isoform X1"/>
    <property type="match status" value="1"/>
</dbReference>
<dbReference type="GO" id="GO:0005654">
    <property type="term" value="C:nucleoplasm"/>
    <property type="evidence" value="ECO:0007669"/>
    <property type="project" value="TreeGrafter"/>
</dbReference>
<dbReference type="InterPro" id="IPR027417">
    <property type="entry name" value="P-loop_NTPase"/>
</dbReference>
<dbReference type="FunFam" id="3.30.160.60:FF:000842">
    <property type="entry name" value="Zinc finger protein 383"/>
    <property type="match status" value="1"/>
</dbReference>
<evidence type="ECO:0000256" key="1">
    <source>
        <dbReference type="ARBA" id="ARBA00003767"/>
    </source>
</evidence>
<dbReference type="PROSITE" id="PS00028">
    <property type="entry name" value="ZINC_FINGER_C2H2_1"/>
    <property type="match status" value="10"/>
</dbReference>
<keyword evidence="14" id="KW-0804">Transcription</keyword>
<feature type="domain" description="C2H2-type" evidence="19">
    <location>
        <begin position="674"/>
        <end position="690"/>
    </location>
</feature>
<sequence length="690" mass="80711">MNKVVHTSPTTGSNVEETVMKNTHFLTWDIGGQESLRSSWNTYYTNTEFIILVVDSIDGERLAITKEELYRMLAHEFSPLWSLCFSKRETLKSIDKYSTIFNHGFGMGNIQESSPRPLSRGMGISGSALRELYWDVMMENSKLVPRVGTMSVELLMLSHHEVEFPDQFFTVLTMDHELVTFRDVVISFSQEEWEYLDSAQRDLYWDVMMENYSNLVSLDLESKYDTKTLPIEKDIIEKNDFQWEVIESSTSAGLENSIFRIDQQSKRKIEVQRPEVGYFSQMKIISEKVPKYKNNSSLTLHQRIHDREKPSEFKDYDKVFSCDLNLDEYEKIHTAETYECSRYWKTIGVDDSHALQLNIHTAVKPCKYMECGNAFSFYEDLNVHQKIHDDQQCYRCKEYVRTFRKFEEITPLHRIYDGEKPYGCTFCGKSFRVHAQLTRHQKIHTDEKPYKCMECGKDFRFHSQLTEHQRIHTGEKPYKCVQCEKVFRISSQLIEHQRIHTGEKPYTCRECGKTFGVCRELARHQRIHTGKKPYECKACGKVFRNSSSLTRHQRIHTGEKPYKCKECGKAFGVGSELTRHQRIHSGQKPYECKECGKFFRLTSALIQHQRIHSGEKPYECKVCGKAFRHSSALTEHQRIHTGEKPYECKACGKAFRHSSSFTKHQKIHTGKKPYECKECGKAFSVARHLT</sequence>
<evidence type="ECO:0000256" key="4">
    <source>
        <dbReference type="ARBA" id="ARBA00022499"/>
    </source>
</evidence>
<evidence type="ECO:0000256" key="2">
    <source>
        <dbReference type="ARBA" id="ARBA00004123"/>
    </source>
</evidence>
<evidence type="ECO:0000256" key="9">
    <source>
        <dbReference type="ARBA" id="ARBA00022833"/>
    </source>
</evidence>
<dbReference type="InterPro" id="IPR036236">
    <property type="entry name" value="Znf_C2H2_sf"/>
</dbReference>
<feature type="domain" description="C2H2-type" evidence="19">
    <location>
        <begin position="450"/>
        <end position="477"/>
    </location>
</feature>
<feature type="domain" description="C2H2-type" evidence="19">
    <location>
        <begin position="646"/>
        <end position="673"/>
    </location>
</feature>
<keyword evidence="21" id="KW-1185">Reference proteome</keyword>
<dbReference type="SUPFAM" id="SSF109640">
    <property type="entry name" value="KRAB domain (Kruppel-associated box)"/>
    <property type="match status" value="1"/>
</dbReference>
<dbReference type="Gene3D" id="3.30.160.60">
    <property type="entry name" value="Classic Zinc Finger"/>
    <property type="match status" value="12"/>
</dbReference>
<dbReference type="Pfam" id="PF00096">
    <property type="entry name" value="zf-C2H2"/>
    <property type="match status" value="9"/>
</dbReference>
<feature type="domain" description="C2H2-type" evidence="19">
    <location>
        <begin position="534"/>
        <end position="561"/>
    </location>
</feature>
<evidence type="ECO:0000256" key="16">
    <source>
        <dbReference type="PIRSR" id="PIRSR606689-1"/>
    </source>
</evidence>
<comment type="function">
    <text evidence="1">May be involved in transcriptional regulation.</text>
</comment>
<comment type="similarity">
    <text evidence="3">Belongs to the krueppel C2H2-type zinc-finger protein family.</text>
</comment>
<evidence type="ECO:0000256" key="17">
    <source>
        <dbReference type="PIRSR" id="PIRSR606689-2"/>
    </source>
</evidence>
<evidence type="ECO:0000256" key="11">
    <source>
        <dbReference type="ARBA" id="ARBA00023015"/>
    </source>
</evidence>
<dbReference type="GO" id="GO:0002682">
    <property type="term" value="P:regulation of immune system process"/>
    <property type="evidence" value="ECO:0007669"/>
    <property type="project" value="TreeGrafter"/>
</dbReference>
<keyword evidence="4" id="KW-1017">Isopeptide bond</keyword>
<dbReference type="InterPro" id="IPR006689">
    <property type="entry name" value="Small_GTPase_ARF/SAR"/>
</dbReference>
<dbReference type="SMART" id="SM00349">
    <property type="entry name" value="KRAB"/>
    <property type="match status" value="1"/>
</dbReference>
<evidence type="ECO:0000313" key="21">
    <source>
        <dbReference type="Proteomes" id="UP000694856"/>
    </source>
</evidence>
<feature type="domain" description="C2H2-type" evidence="19">
    <location>
        <begin position="562"/>
        <end position="589"/>
    </location>
</feature>
<keyword evidence="6" id="KW-0677">Repeat</keyword>
<keyword evidence="5 17" id="KW-0479">Metal-binding</keyword>
<name>A0A8B8TNN9_CAMFR</name>
<dbReference type="SMART" id="SM00355">
    <property type="entry name" value="ZnF_C2H2"/>
    <property type="match status" value="10"/>
</dbReference>
<dbReference type="Gene3D" id="6.10.140.140">
    <property type="match status" value="1"/>
</dbReference>
<dbReference type="FunFam" id="3.30.160.60:FF:002750">
    <property type="entry name" value="zinc finger protein 529 isoform X1"/>
    <property type="match status" value="2"/>
</dbReference>
<dbReference type="GO" id="GO:0001817">
    <property type="term" value="P:regulation of cytokine production"/>
    <property type="evidence" value="ECO:0007669"/>
    <property type="project" value="TreeGrafter"/>
</dbReference>
<dbReference type="PROSITE" id="PS51417">
    <property type="entry name" value="ARF"/>
    <property type="match status" value="1"/>
</dbReference>
<feature type="binding site" evidence="17">
    <location>
        <position position="10"/>
    </location>
    <ligand>
        <name>Mg(2+)</name>
        <dbReference type="ChEBI" id="CHEBI:18420"/>
    </ligand>
</feature>
<evidence type="ECO:0000256" key="8">
    <source>
        <dbReference type="ARBA" id="ARBA00022771"/>
    </source>
</evidence>
<evidence type="ECO:0000256" key="7">
    <source>
        <dbReference type="ARBA" id="ARBA00022741"/>
    </source>
</evidence>
<dbReference type="Gene3D" id="3.40.50.300">
    <property type="entry name" value="P-loop containing nucleotide triphosphate hydrolases"/>
    <property type="match status" value="1"/>
</dbReference>
<organism evidence="21 22">
    <name type="scientific">Camelus ferus</name>
    <name type="common">Wild bactrian camel</name>
    <name type="synonym">Camelus bactrianus ferus</name>
    <dbReference type="NCBI Taxonomy" id="419612"/>
    <lineage>
        <taxon>Eukaryota</taxon>
        <taxon>Metazoa</taxon>
        <taxon>Chordata</taxon>
        <taxon>Craniata</taxon>
        <taxon>Vertebrata</taxon>
        <taxon>Euteleostomi</taxon>
        <taxon>Mammalia</taxon>
        <taxon>Eutheria</taxon>
        <taxon>Laurasiatheria</taxon>
        <taxon>Artiodactyla</taxon>
        <taxon>Tylopoda</taxon>
        <taxon>Camelidae</taxon>
        <taxon>Camelus</taxon>
    </lineage>
</organism>
<dbReference type="SUPFAM" id="SSF52540">
    <property type="entry name" value="P-loop containing nucleoside triphosphate hydrolases"/>
    <property type="match status" value="1"/>
</dbReference>
<keyword evidence="15" id="KW-0539">Nucleus</keyword>
<reference evidence="22" key="1">
    <citation type="submission" date="2025-08" db="UniProtKB">
        <authorList>
            <consortium name="RefSeq"/>
        </authorList>
    </citation>
    <scope>IDENTIFICATION</scope>
    <source>
        <tissue evidence="22">Ear skin</tissue>
    </source>
</reference>
<feature type="domain" description="KRAB" evidence="20">
    <location>
        <begin position="179"/>
        <end position="255"/>
    </location>
</feature>
<keyword evidence="17" id="KW-0460">Magnesium</keyword>
<gene>
    <name evidence="22" type="primary">ZNF529</name>
</gene>
<evidence type="ECO:0000256" key="3">
    <source>
        <dbReference type="ARBA" id="ARBA00006991"/>
    </source>
</evidence>
<dbReference type="GO" id="GO:0000978">
    <property type="term" value="F:RNA polymerase II cis-regulatory region sequence-specific DNA binding"/>
    <property type="evidence" value="ECO:0007669"/>
    <property type="project" value="TreeGrafter"/>
</dbReference>
<dbReference type="CTD" id="57711"/>
<dbReference type="PROSITE" id="PS50805">
    <property type="entry name" value="KRAB"/>
    <property type="match status" value="1"/>
</dbReference>
<dbReference type="InterPro" id="IPR036051">
    <property type="entry name" value="KRAB_dom_sf"/>
</dbReference>
<evidence type="ECO:0000256" key="10">
    <source>
        <dbReference type="ARBA" id="ARBA00022843"/>
    </source>
</evidence>
<feature type="domain" description="C2H2-type" evidence="19">
    <location>
        <begin position="590"/>
        <end position="617"/>
    </location>
</feature>
<dbReference type="GeneID" id="102511178"/>
<keyword evidence="7 16" id="KW-0547">Nucleotide-binding</keyword>
<dbReference type="FunFam" id="3.30.160.60:FF:000176">
    <property type="entry name" value="zinc finger protein 70"/>
    <property type="match status" value="1"/>
</dbReference>
<dbReference type="Proteomes" id="UP000694856">
    <property type="component" value="Chromosome 9"/>
</dbReference>
<dbReference type="SUPFAM" id="SSF57667">
    <property type="entry name" value="beta-beta-alpha zinc fingers"/>
    <property type="match status" value="7"/>
</dbReference>
<feature type="domain" description="C2H2-type" evidence="19">
    <location>
        <begin position="506"/>
        <end position="533"/>
    </location>
</feature>
<dbReference type="SMART" id="SM00177">
    <property type="entry name" value="ARF"/>
    <property type="match status" value="1"/>
</dbReference>
<dbReference type="InterPro" id="IPR001909">
    <property type="entry name" value="KRAB"/>
</dbReference>
<accession>A0A8B8TNN9</accession>
<dbReference type="FunFam" id="3.30.160.60:FF:002343">
    <property type="entry name" value="Zinc finger protein 33A"/>
    <property type="match status" value="1"/>
</dbReference>
<feature type="binding site" evidence="16">
    <location>
        <position position="32"/>
    </location>
    <ligand>
        <name>GTP</name>
        <dbReference type="ChEBI" id="CHEBI:37565"/>
    </ligand>
</feature>
<dbReference type="Pfam" id="PF01352">
    <property type="entry name" value="KRAB"/>
    <property type="match status" value="1"/>
</dbReference>
<feature type="domain" description="C2H2-type" evidence="19">
    <location>
        <begin position="364"/>
        <end position="393"/>
    </location>
</feature>
<dbReference type="FunFam" id="3.30.160.60:FF:000737">
    <property type="entry name" value="Zinc finger protein 565"/>
    <property type="match status" value="2"/>
</dbReference>
<feature type="domain" description="C2H2-type" evidence="19">
    <location>
        <begin position="618"/>
        <end position="645"/>
    </location>
</feature>
<keyword evidence="11" id="KW-0805">Transcription regulation</keyword>
<dbReference type="AlphaFoldDB" id="A0A8B8TNN9"/>